<dbReference type="RefSeq" id="WP_100759849.1">
    <property type="nucleotide sequence ID" value="NZ_NPDT01000008.1"/>
</dbReference>
<name>A0A2M9Z8E0_9LEPT</name>
<evidence type="ECO:0000256" key="10">
    <source>
        <dbReference type="HAMAP-Rule" id="MF_01031"/>
    </source>
</evidence>
<evidence type="ECO:0000313" key="13">
    <source>
        <dbReference type="Proteomes" id="UP000231912"/>
    </source>
</evidence>
<evidence type="ECO:0000256" key="8">
    <source>
        <dbReference type="ARBA" id="ARBA00023239"/>
    </source>
</evidence>
<dbReference type="InterPro" id="IPR033940">
    <property type="entry name" value="IPMI_Swivel"/>
</dbReference>
<dbReference type="CDD" id="cd01577">
    <property type="entry name" value="IPMI_Swivel"/>
    <property type="match status" value="1"/>
</dbReference>
<keyword evidence="7 10" id="KW-0028">Amino-acid biosynthesis</keyword>
<evidence type="ECO:0000256" key="9">
    <source>
        <dbReference type="ARBA" id="ARBA00023304"/>
    </source>
</evidence>
<protein>
    <recommendedName>
        <fullName evidence="10">3-isopropylmalate dehydratase small subunit</fullName>
        <ecNumber evidence="10">4.2.1.33</ecNumber>
    </recommendedName>
    <alternativeName>
        <fullName evidence="10">Alpha-IPM isomerase</fullName>
        <shortName evidence="10">IPMI</shortName>
    </alternativeName>
    <alternativeName>
        <fullName evidence="10">Isopropylmalate isomerase</fullName>
    </alternativeName>
</protein>
<dbReference type="InterPro" id="IPR050075">
    <property type="entry name" value="LeuD"/>
</dbReference>
<dbReference type="EMBL" id="NPDT01000008">
    <property type="protein sequence ID" value="PJZ64698.1"/>
    <property type="molecule type" value="Genomic_DNA"/>
</dbReference>
<dbReference type="Proteomes" id="UP000231912">
    <property type="component" value="Unassembled WGS sequence"/>
</dbReference>
<evidence type="ECO:0000256" key="4">
    <source>
        <dbReference type="ARBA" id="ARBA00009845"/>
    </source>
</evidence>
<dbReference type="FunFam" id="3.20.19.10:FF:000003">
    <property type="entry name" value="3-isopropylmalate dehydratase small subunit"/>
    <property type="match status" value="1"/>
</dbReference>
<sequence>MSTKVWTTHTGVAAYIPRADIDTDQILPKQFMKKVEKTGFGKHLFHDWRYLDAEGTVPNPEFILNRKEYEGTSVLVAGENFGCGSSREHAPWALADFGIRAILAPSFADIFSLNSPKNGIALVRLSQREISDLVHWLEKNPGERIRVDLENGKVQAGEKNFSFFLDSNSTDRIRFGWDDIDLTLQENAKIRAFQERYAAERPFLSVNW</sequence>
<organism evidence="12 13">
    <name type="scientific">Leptospira wolffii</name>
    <dbReference type="NCBI Taxonomy" id="409998"/>
    <lineage>
        <taxon>Bacteria</taxon>
        <taxon>Pseudomonadati</taxon>
        <taxon>Spirochaetota</taxon>
        <taxon>Spirochaetia</taxon>
        <taxon>Leptospirales</taxon>
        <taxon>Leptospiraceae</taxon>
        <taxon>Leptospira</taxon>
    </lineage>
</organism>
<feature type="domain" description="Aconitase A/isopropylmalate dehydratase small subunit swivel" evidence="11">
    <location>
        <begin position="4"/>
        <end position="126"/>
    </location>
</feature>
<evidence type="ECO:0000256" key="6">
    <source>
        <dbReference type="ARBA" id="ARBA00022430"/>
    </source>
</evidence>
<reference evidence="12 13" key="1">
    <citation type="submission" date="2017-07" db="EMBL/GenBank/DDBJ databases">
        <title>Leptospira spp. isolated from tropical soils.</title>
        <authorList>
            <person name="Thibeaux R."/>
            <person name="Iraola G."/>
            <person name="Ferres I."/>
            <person name="Bierque E."/>
            <person name="Girault D."/>
            <person name="Soupe-Gilbert M.-E."/>
            <person name="Picardeau M."/>
            <person name="Goarant C."/>
        </authorList>
    </citation>
    <scope>NUCLEOTIDE SEQUENCE [LARGE SCALE GENOMIC DNA]</scope>
    <source>
        <strain evidence="12 13">FH2-C-A2</strain>
    </source>
</reference>
<evidence type="ECO:0000256" key="7">
    <source>
        <dbReference type="ARBA" id="ARBA00022605"/>
    </source>
</evidence>
<comment type="subunit">
    <text evidence="5 10">Heterodimer of LeuC and LeuD.</text>
</comment>
<proteinExistence type="inferred from homology"/>
<dbReference type="HAMAP" id="MF_01031">
    <property type="entry name" value="LeuD_type1"/>
    <property type="match status" value="1"/>
</dbReference>
<comment type="caution">
    <text evidence="12">The sequence shown here is derived from an EMBL/GenBank/DDBJ whole genome shotgun (WGS) entry which is preliminary data.</text>
</comment>
<dbReference type="InterPro" id="IPR000573">
    <property type="entry name" value="AconitaseA/IPMdHydase_ssu_swvl"/>
</dbReference>
<dbReference type="NCBIfam" id="TIGR00171">
    <property type="entry name" value="leuD"/>
    <property type="match status" value="1"/>
</dbReference>
<comment type="catalytic activity">
    <reaction evidence="1 10">
        <text>(2R,3S)-3-isopropylmalate = (2S)-2-isopropylmalate</text>
        <dbReference type="Rhea" id="RHEA:32287"/>
        <dbReference type="ChEBI" id="CHEBI:1178"/>
        <dbReference type="ChEBI" id="CHEBI:35121"/>
        <dbReference type="EC" id="4.2.1.33"/>
    </reaction>
</comment>
<evidence type="ECO:0000256" key="2">
    <source>
        <dbReference type="ARBA" id="ARBA00002695"/>
    </source>
</evidence>
<gene>
    <name evidence="10 12" type="primary">leuD</name>
    <name evidence="12" type="ORF">CH371_16360</name>
</gene>
<comment type="pathway">
    <text evidence="3 10">Amino-acid biosynthesis; L-leucine biosynthesis; L-leucine from 3-methyl-2-oxobutanoate: step 2/4.</text>
</comment>
<dbReference type="InterPro" id="IPR015928">
    <property type="entry name" value="Aconitase/3IPM_dehydase_swvl"/>
</dbReference>
<dbReference type="EC" id="4.2.1.33" evidence="10"/>
<dbReference type="AlphaFoldDB" id="A0A2M9Z8E0"/>
<keyword evidence="6 10" id="KW-0432">Leucine biosynthesis</keyword>
<evidence type="ECO:0000256" key="1">
    <source>
        <dbReference type="ARBA" id="ARBA00000491"/>
    </source>
</evidence>
<accession>A0A2M9Z8E0</accession>
<dbReference type="NCBIfam" id="NF002458">
    <property type="entry name" value="PRK01641.1"/>
    <property type="match status" value="1"/>
</dbReference>
<comment type="similarity">
    <text evidence="4 10">Belongs to the LeuD family. LeuD type 1 subfamily.</text>
</comment>
<dbReference type="GO" id="GO:0009098">
    <property type="term" value="P:L-leucine biosynthetic process"/>
    <property type="evidence" value="ECO:0007669"/>
    <property type="project" value="UniProtKB-UniRule"/>
</dbReference>
<comment type="function">
    <text evidence="2 10">Catalyzes the isomerization between 2-isopropylmalate and 3-isopropylmalate, via the formation of 2-isopropylmaleate.</text>
</comment>
<evidence type="ECO:0000256" key="3">
    <source>
        <dbReference type="ARBA" id="ARBA00004729"/>
    </source>
</evidence>
<dbReference type="PANTHER" id="PTHR43345:SF5">
    <property type="entry name" value="3-ISOPROPYLMALATE DEHYDRATASE SMALL SUBUNIT"/>
    <property type="match status" value="1"/>
</dbReference>
<dbReference type="Gene3D" id="3.20.19.10">
    <property type="entry name" value="Aconitase, domain 4"/>
    <property type="match status" value="1"/>
</dbReference>
<dbReference type="PANTHER" id="PTHR43345">
    <property type="entry name" value="3-ISOPROPYLMALATE DEHYDRATASE SMALL SUBUNIT 2-RELATED-RELATED"/>
    <property type="match status" value="1"/>
</dbReference>
<keyword evidence="8 10" id="KW-0456">Lyase</keyword>
<evidence type="ECO:0000313" key="12">
    <source>
        <dbReference type="EMBL" id="PJZ64698.1"/>
    </source>
</evidence>
<dbReference type="UniPathway" id="UPA00048">
    <property type="reaction ID" value="UER00071"/>
</dbReference>
<keyword evidence="9 10" id="KW-0100">Branched-chain amino acid biosynthesis</keyword>
<dbReference type="InterPro" id="IPR004431">
    <property type="entry name" value="3-IsopropMal_deHydase_ssu"/>
</dbReference>
<evidence type="ECO:0000259" key="11">
    <source>
        <dbReference type="Pfam" id="PF00694"/>
    </source>
</evidence>
<dbReference type="SUPFAM" id="SSF52016">
    <property type="entry name" value="LeuD/IlvD-like"/>
    <property type="match status" value="1"/>
</dbReference>
<evidence type="ECO:0000256" key="5">
    <source>
        <dbReference type="ARBA" id="ARBA00011271"/>
    </source>
</evidence>
<dbReference type="GO" id="GO:0009316">
    <property type="term" value="C:3-isopropylmalate dehydratase complex"/>
    <property type="evidence" value="ECO:0007669"/>
    <property type="project" value="InterPro"/>
</dbReference>
<dbReference type="Pfam" id="PF00694">
    <property type="entry name" value="Aconitase_C"/>
    <property type="match status" value="1"/>
</dbReference>
<dbReference type="GO" id="GO:0003861">
    <property type="term" value="F:3-isopropylmalate dehydratase activity"/>
    <property type="evidence" value="ECO:0007669"/>
    <property type="project" value="UniProtKB-UniRule"/>
</dbReference>